<keyword evidence="2" id="KW-1185">Reference proteome</keyword>
<evidence type="ECO:0000313" key="2">
    <source>
        <dbReference type="Proteomes" id="UP001497444"/>
    </source>
</evidence>
<reference evidence="1 2" key="1">
    <citation type="submission" date="2024-02" db="EMBL/GenBank/DDBJ databases">
        <authorList>
            <consortium name="ELIXIR-Norway"/>
            <consortium name="Elixir Norway"/>
        </authorList>
    </citation>
    <scope>NUCLEOTIDE SEQUENCE [LARGE SCALE GENOMIC DNA]</scope>
</reference>
<evidence type="ECO:0000313" key="1">
    <source>
        <dbReference type="EMBL" id="CAK9255082.1"/>
    </source>
</evidence>
<dbReference type="Proteomes" id="UP001497444">
    <property type="component" value="Chromosome 1"/>
</dbReference>
<dbReference type="EMBL" id="OZ020096">
    <property type="protein sequence ID" value="CAK9255082.1"/>
    <property type="molecule type" value="Genomic_DNA"/>
</dbReference>
<sequence>MSKNLTAEGRGEGKRSALPSFFYFIFVLDQCACRGPVHLFAGCAEDDAGDAVVLQIHCTPCAAGRITTTIEMQVCVQFMKLQSRIY</sequence>
<name>A0ABP0VKW0_9BRYO</name>
<gene>
    <name evidence="1" type="ORF">CSSPJE1EN1_LOCUS560</name>
</gene>
<proteinExistence type="predicted"/>
<protein>
    <submittedName>
        <fullName evidence="1">Uncharacterized protein</fullName>
    </submittedName>
</protein>
<accession>A0ABP0VKW0</accession>
<organism evidence="1 2">
    <name type="scientific">Sphagnum jensenii</name>
    <dbReference type="NCBI Taxonomy" id="128206"/>
    <lineage>
        <taxon>Eukaryota</taxon>
        <taxon>Viridiplantae</taxon>
        <taxon>Streptophyta</taxon>
        <taxon>Embryophyta</taxon>
        <taxon>Bryophyta</taxon>
        <taxon>Sphagnophytina</taxon>
        <taxon>Sphagnopsida</taxon>
        <taxon>Sphagnales</taxon>
        <taxon>Sphagnaceae</taxon>
        <taxon>Sphagnum</taxon>
    </lineage>
</organism>